<dbReference type="KEGG" id="glz:GLAREA_11435"/>
<gene>
    <name evidence="1" type="ORF">GLAREA_11435</name>
</gene>
<dbReference type="AlphaFoldDB" id="S3CHW8"/>
<dbReference type="GeneID" id="19470476"/>
<accession>S3CHW8</accession>
<evidence type="ECO:0000313" key="1">
    <source>
        <dbReference type="EMBL" id="EPE24854.1"/>
    </source>
</evidence>
<organism evidence="1 2">
    <name type="scientific">Glarea lozoyensis (strain ATCC 20868 / MF5171)</name>
    <dbReference type="NCBI Taxonomy" id="1116229"/>
    <lineage>
        <taxon>Eukaryota</taxon>
        <taxon>Fungi</taxon>
        <taxon>Dikarya</taxon>
        <taxon>Ascomycota</taxon>
        <taxon>Pezizomycotina</taxon>
        <taxon>Leotiomycetes</taxon>
        <taxon>Helotiales</taxon>
        <taxon>Helotiaceae</taxon>
        <taxon>Glarea</taxon>
    </lineage>
</organism>
<protein>
    <submittedName>
        <fullName evidence="1">Uncharacterized protein</fullName>
    </submittedName>
</protein>
<evidence type="ECO:0000313" key="2">
    <source>
        <dbReference type="Proteomes" id="UP000016922"/>
    </source>
</evidence>
<proteinExistence type="predicted"/>
<dbReference type="Proteomes" id="UP000016922">
    <property type="component" value="Unassembled WGS sequence"/>
</dbReference>
<keyword evidence="2" id="KW-1185">Reference proteome</keyword>
<dbReference type="HOGENOM" id="CLU_1875642_0_0_1"/>
<dbReference type="EMBL" id="KE145372">
    <property type="protein sequence ID" value="EPE24854.1"/>
    <property type="molecule type" value="Genomic_DNA"/>
</dbReference>
<sequence>MPTSIQAIHDLCARESRNERCSDEQNRSPELQVLSVFHFLFVALINGSTGVPFGRVVIVEEDYAFAVRVEECAGVWGVFEFGGFAEGKLGCKGAWWWHFSWTFGLSGWILVDFERESLYVEVFVTDKYEQPNECVL</sequence>
<reference evidence="1 2" key="1">
    <citation type="journal article" date="2013" name="BMC Genomics">
        <title>Genomics-driven discovery of the pneumocandin biosynthetic gene cluster in the fungus Glarea lozoyensis.</title>
        <authorList>
            <person name="Chen L."/>
            <person name="Yue Q."/>
            <person name="Zhang X."/>
            <person name="Xiang M."/>
            <person name="Wang C."/>
            <person name="Li S."/>
            <person name="Che Y."/>
            <person name="Ortiz-Lopez F.J."/>
            <person name="Bills G.F."/>
            <person name="Liu X."/>
            <person name="An Z."/>
        </authorList>
    </citation>
    <scope>NUCLEOTIDE SEQUENCE [LARGE SCALE GENOMIC DNA]</scope>
    <source>
        <strain evidence="2">ATCC 20868 / MF5171</strain>
    </source>
</reference>
<dbReference type="RefSeq" id="XP_008087769.1">
    <property type="nucleotide sequence ID" value="XM_008089578.1"/>
</dbReference>
<name>S3CHW8_GLAL2</name>